<comment type="caution">
    <text evidence="7">The sequence shown here is derived from an EMBL/GenBank/DDBJ whole genome shotgun (WGS) entry which is preliminary data.</text>
</comment>
<evidence type="ECO:0000259" key="6">
    <source>
        <dbReference type="PROSITE" id="PS51999"/>
    </source>
</evidence>
<name>A0A2U1LH73_ARTAN</name>
<evidence type="ECO:0000313" key="7">
    <source>
        <dbReference type="EMBL" id="PWA48333.1"/>
    </source>
</evidence>
<keyword evidence="3" id="KW-0862">Zinc</keyword>
<proteinExistence type="predicted"/>
<keyword evidence="5" id="KW-0472">Membrane</keyword>
<dbReference type="InterPro" id="IPR010666">
    <property type="entry name" value="Znf_GRF"/>
</dbReference>
<dbReference type="PROSITE" id="PS51999">
    <property type="entry name" value="ZF_GRF"/>
    <property type="match status" value="1"/>
</dbReference>
<keyword evidence="8" id="KW-1185">Reference proteome</keyword>
<keyword evidence="5" id="KW-1133">Transmembrane helix</keyword>
<protein>
    <submittedName>
        <fullName evidence="7">Zinc finger, GRF-type</fullName>
    </submittedName>
</protein>
<dbReference type="GO" id="GO:0008270">
    <property type="term" value="F:zinc ion binding"/>
    <property type="evidence" value="ECO:0007669"/>
    <property type="project" value="UniProtKB-KW"/>
</dbReference>
<keyword evidence="2 4" id="KW-0863">Zinc-finger</keyword>
<dbReference type="PANTHER" id="PTHR33248">
    <property type="entry name" value="ZINC ION-BINDING PROTEIN"/>
    <property type="match status" value="1"/>
</dbReference>
<evidence type="ECO:0000256" key="3">
    <source>
        <dbReference type="ARBA" id="ARBA00022833"/>
    </source>
</evidence>
<sequence>MVVCTCGQQAVVKTSWTDRNPGRCFYGCPTYDSKCHFLGWVDASMCRRSVEIILGLLRRINGIGEVVDLFEEQQPKYKKYLIIVWVVCLLYCLTSLDPSTIKSLSGSCC</sequence>
<reference evidence="7 8" key="1">
    <citation type="journal article" date="2018" name="Mol. Plant">
        <title>The genome of Artemisia annua provides insight into the evolution of Asteraceae family and artemisinin biosynthesis.</title>
        <authorList>
            <person name="Shen Q."/>
            <person name="Zhang L."/>
            <person name="Liao Z."/>
            <person name="Wang S."/>
            <person name="Yan T."/>
            <person name="Shi P."/>
            <person name="Liu M."/>
            <person name="Fu X."/>
            <person name="Pan Q."/>
            <person name="Wang Y."/>
            <person name="Lv Z."/>
            <person name="Lu X."/>
            <person name="Zhang F."/>
            <person name="Jiang W."/>
            <person name="Ma Y."/>
            <person name="Chen M."/>
            <person name="Hao X."/>
            <person name="Li L."/>
            <person name="Tang Y."/>
            <person name="Lv G."/>
            <person name="Zhou Y."/>
            <person name="Sun X."/>
            <person name="Brodelius P.E."/>
            <person name="Rose J.K.C."/>
            <person name="Tang K."/>
        </authorList>
    </citation>
    <scope>NUCLEOTIDE SEQUENCE [LARGE SCALE GENOMIC DNA]</scope>
    <source>
        <strain evidence="8">cv. Huhao1</strain>
        <tissue evidence="7">Leaf</tissue>
    </source>
</reference>
<gene>
    <name evidence="7" type="ORF">CTI12_AA492090</name>
</gene>
<dbReference type="OrthoDB" id="1087208at2759"/>
<evidence type="ECO:0000256" key="1">
    <source>
        <dbReference type="ARBA" id="ARBA00022723"/>
    </source>
</evidence>
<evidence type="ECO:0000256" key="2">
    <source>
        <dbReference type="ARBA" id="ARBA00022771"/>
    </source>
</evidence>
<keyword evidence="5" id="KW-0812">Transmembrane</keyword>
<accession>A0A2U1LH73</accession>
<evidence type="ECO:0000256" key="5">
    <source>
        <dbReference type="SAM" id="Phobius"/>
    </source>
</evidence>
<dbReference type="EMBL" id="PKPP01009404">
    <property type="protein sequence ID" value="PWA48333.1"/>
    <property type="molecule type" value="Genomic_DNA"/>
</dbReference>
<feature type="domain" description="GRF-type" evidence="6">
    <location>
        <begin position="4"/>
        <end position="44"/>
    </location>
</feature>
<evidence type="ECO:0000313" key="8">
    <source>
        <dbReference type="Proteomes" id="UP000245207"/>
    </source>
</evidence>
<keyword evidence="1" id="KW-0479">Metal-binding</keyword>
<dbReference type="AlphaFoldDB" id="A0A2U1LH73"/>
<dbReference type="Proteomes" id="UP000245207">
    <property type="component" value="Unassembled WGS sequence"/>
</dbReference>
<evidence type="ECO:0000256" key="4">
    <source>
        <dbReference type="PROSITE-ProRule" id="PRU01343"/>
    </source>
</evidence>
<feature type="transmembrane region" description="Helical" evidence="5">
    <location>
        <begin position="80"/>
        <end position="96"/>
    </location>
</feature>
<dbReference type="Pfam" id="PF06839">
    <property type="entry name" value="Zn_ribbon_GRF"/>
    <property type="match status" value="1"/>
</dbReference>
<organism evidence="7 8">
    <name type="scientific">Artemisia annua</name>
    <name type="common">Sweet wormwood</name>
    <dbReference type="NCBI Taxonomy" id="35608"/>
    <lineage>
        <taxon>Eukaryota</taxon>
        <taxon>Viridiplantae</taxon>
        <taxon>Streptophyta</taxon>
        <taxon>Embryophyta</taxon>
        <taxon>Tracheophyta</taxon>
        <taxon>Spermatophyta</taxon>
        <taxon>Magnoliopsida</taxon>
        <taxon>eudicotyledons</taxon>
        <taxon>Gunneridae</taxon>
        <taxon>Pentapetalae</taxon>
        <taxon>asterids</taxon>
        <taxon>campanulids</taxon>
        <taxon>Asterales</taxon>
        <taxon>Asteraceae</taxon>
        <taxon>Asteroideae</taxon>
        <taxon>Anthemideae</taxon>
        <taxon>Artemisiinae</taxon>
        <taxon>Artemisia</taxon>
    </lineage>
</organism>